<sequence>MVTYYYAYHGPDNAESFNFKTGYGVSQKYKQEQTNIGDRVFIIQKRKKNNYFELCGVFEIVGHYHDSKSLRPHRMKLEDYSKLPEFVELPENKISKSLPKAKGDQRWSVFKRHFCRQGVSFQSPLKEEVVSILNSYIPRSFLLEDVLKNFEEEVLRSLKLSESDRQKRLNSAERKPEKKTVEVTIYNRNPDVVAEVLEKAKGLCGICGKKAPFNKRTNGLPYLEVHHRVQLSKGGEDTIENTIALCPNCHREQYYG</sequence>
<dbReference type="CDD" id="cd00085">
    <property type="entry name" value="HNHc"/>
    <property type="match status" value="1"/>
</dbReference>
<dbReference type="AlphaFoldDB" id="G2E8M8"/>
<dbReference type="Pfam" id="PF01844">
    <property type="entry name" value="HNH"/>
    <property type="match status" value="1"/>
</dbReference>
<dbReference type="GO" id="GO:0004519">
    <property type="term" value="F:endonuclease activity"/>
    <property type="evidence" value="ECO:0007669"/>
    <property type="project" value="UniProtKB-KW"/>
</dbReference>
<keyword evidence="3" id="KW-1185">Reference proteome</keyword>
<feature type="domain" description="HNH nuclease" evidence="1">
    <location>
        <begin position="191"/>
        <end position="251"/>
    </location>
</feature>
<name>G2E8M8_9GAMM</name>
<dbReference type="GO" id="GO:0008270">
    <property type="term" value="F:zinc ion binding"/>
    <property type="evidence" value="ECO:0007669"/>
    <property type="project" value="InterPro"/>
</dbReference>
<gene>
    <name evidence="2" type="ORF">ThidrDRAFT_4642</name>
</gene>
<dbReference type="STRING" id="765913.ThidrDRAFT_4642"/>
<proteinExistence type="predicted"/>
<dbReference type="RefSeq" id="WP_007043353.1">
    <property type="nucleotide sequence ID" value="NZ_AFWT01000095.1"/>
</dbReference>
<comment type="caution">
    <text evidence="2">The sequence shown here is derived from an EMBL/GenBank/DDBJ whole genome shotgun (WGS) entry which is preliminary data.</text>
</comment>
<dbReference type="Proteomes" id="UP000004200">
    <property type="component" value="Unassembled WGS sequence"/>
</dbReference>
<evidence type="ECO:0000313" key="3">
    <source>
        <dbReference type="Proteomes" id="UP000004200"/>
    </source>
</evidence>
<keyword evidence="2" id="KW-0378">Hydrolase</keyword>
<dbReference type="Gene3D" id="1.10.30.50">
    <property type="match status" value="1"/>
</dbReference>
<dbReference type="GO" id="GO:0003676">
    <property type="term" value="F:nucleic acid binding"/>
    <property type="evidence" value="ECO:0007669"/>
    <property type="project" value="InterPro"/>
</dbReference>
<reference evidence="2 3" key="1">
    <citation type="submission" date="2011-06" db="EMBL/GenBank/DDBJ databases">
        <title>The draft genome of Thiorhodococcus drewsii AZ1.</title>
        <authorList>
            <consortium name="US DOE Joint Genome Institute (JGI-PGF)"/>
            <person name="Lucas S."/>
            <person name="Han J."/>
            <person name="Lapidus A."/>
            <person name="Cheng J.-F."/>
            <person name="Goodwin L."/>
            <person name="Pitluck S."/>
            <person name="Peters L."/>
            <person name="Land M.L."/>
            <person name="Hauser L."/>
            <person name="Vogl K."/>
            <person name="Liu Z."/>
            <person name="Imhoff J."/>
            <person name="Thiel V."/>
            <person name="Frigaard N.-U."/>
            <person name="Bryant D.A."/>
            <person name="Woyke T.J."/>
        </authorList>
    </citation>
    <scope>NUCLEOTIDE SEQUENCE [LARGE SCALE GENOMIC DNA]</scope>
    <source>
        <strain evidence="2 3">AZ1</strain>
    </source>
</reference>
<dbReference type="eggNOG" id="COG3183">
    <property type="taxonomic scope" value="Bacteria"/>
</dbReference>
<keyword evidence="2" id="KW-0255">Endonuclease</keyword>
<accession>G2E8M8</accession>
<dbReference type="InterPro" id="IPR002711">
    <property type="entry name" value="HNH"/>
</dbReference>
<organism evidence="2 3">
    <name type="scientific">Thiorhodococcus drewsii AZ1</name>
    <dbReference type="NCBI Taxonomy" id="765913"/>
    <lineage>
        <taxon>Bacteria</taxon>
        <taxon>Pseudomonadati</taxon>
        <taxon>Pseudomonadota</taxon>
        <taxon>Gammaproteobacteria</taxon>
        <taxon>Chromatiales</taxon>
        <taxon>Chromatiaceae</taxon>
        <taxon>Thiorhodococcus</taxon>
    </lineage>
</organism>
<evidence type="ECO:0000313" key="2">
    <source>
        <dbReference type="EMBL" id="EGV27544.1"/>
    </source>
</evidence>
<evidence type="ECO:0000259" key="1">
    <source>
        <dbReference type="SMART" id="SM00507"/>
    </source>
</evidence>
<protein>
    <submittedName>
        <fullName evidence="2">HNH endonuclease</fullName>
    </submittedName>
</protein>
<dbReference type="SMART" id="SM00507">
    <property type="entry name" value="HNHc"/>
    <property type="match status" value="1"/>
</dbReference>
<dbReference type="EMBL" id="AFWT01000095">
    <property type="protein sequence ID" value="EGV27544.1"/>
    <property type="molecule type" value="Genomic_DNA"/>
</dbReference>
<keyword evidence="2" id="KW-0540">Nuclease</keyword>
<dbReference type="InterPro" id="IPR003615">
    <property type="entry name" value="HNH_nuc"/>
</dbReference>
<dbReference type="OrthoDB" id="9802640at2"/>